<sequence length="142" mass="16671">MADFKFINNGENKIYNLSEKEILKAEDRMGIRFPDDLRQLYLEVGYGFIKEPSNNAINRIMGPGTVANVKLREGVFEFDPDLEELDEEDKLIFFEVNEGIYISLDLKLPNNPVFYFDTQIADSLEDFFKKFINDNEYYIDLE</sequence>
<evidence type="ECO:0000313" key="2">
    <source>
        <dbReference type="EMBL" id="AJI23256.1"/>
    </source>
</evidence>
<dbReference type="SMART" id="SM00860">
    <property type="entry name" value="SMI1_KNR4"/>
    <property type="match status" value="1"/>
</dbReference>
<dbReference type="Gene3D" id="3.40.1580.10">
    <property type="entry name" value="SMI1/KNR4-like"/>
    <property type="match status" value="1"/>
</dbReference>
<dbReference type="InterPro" id="IPR018958">
    <property type="entry name" value="Knr4/Smi1-like_dom"/>
</dbReference>
<evidence type="ECO:0000313" key="3">
    <source>
        <dbReference type="Proteomes" id="UP000031829"/>
    </source>
</evidence>
<dbReference type="GeneID" id="93643167"/>
<reference evidence="2 3" key="1">
    <citation type="journal article" date="2015" name="Genome Announc.">
        <title>Complete genome sequences for 35 biothreat assay-relevant bacillus species.</title>
        <authorList>
            <person name="Johnson S.L."/>
            <person name="Daligault H.E."/>
            <person name="Davenport K.W."/>
            <person name="Jaissle J."/>
            <person name="Frey K.G."/>
            <person name="Ladner J.T."/>
            <person name="Broomall S.M."/>
            <person name="Bishop-Lilly K.A."/>
            <person name="Bruce D.C."/>
            <person name="Gibbons H.S."/>
            <person name="Coyne S.R."/>
            <person name="Lo C.C."/>
            <person name="Meincke L."/>
            <person name="Munk A.C."/>
            <person name="Koroleva G.I."/>
            <person name="Rosenzweig C.N."/>
            <person name="Palacios G.F."/>
            <person name="Redden C.L."/>
            <person name="Minogue T.D."/>
            <person name="Chain P.S."/>
        </authorList>
    </citation>
    <scope>NUCLEOTIDE SEQUENCE [LARGE SCALE GENOMIC DNA]</scope>
    <source>
        <strain evidence="3">ATCC 14581 / DSM 32 / JCM 2506 / NBRC 15308 / NCIMB 9376 / NCTC 10342 / NRRL B-14308 / VKM B-512</strain>
    </source>
</reference>
<protein>
    <submittedName>
        <fullName evidence="2">SMI1 / KNR4 family protein</fullName>
    </submittedName>
</protein>
<dbReference type="InterPro" id="IPR037883">
    <property type="entry name" value="Knr4/Smi1-like_sf"/>
</dbReference>
<name>A0A0B6AIA1_PRIM2</name>
<evidence type="ECO:0000259" key="1">
    <source>
        <dbReference type="SMART" id="SM00860"/>
    </source>
</evidence>
<dbReference type="KEGG" id="bmeg:BG04_5211"/>
<dbReference type="Pfam" id="PF09346">
    <property type="entry name" value="SMI1_KNR4"/>
    <property type="match status" value="1"/>
</dbReference>
<dbReference type="RefSeq" id="WP_034651306.1">
    <property type="nucleotide sequence ID" value="NZ_BCVB01000010.1"/>
</dbReference>
<dbReference type="AlphaFoldDB" id="A0A0B6AIA1"/>
<proteinExistence type="predicted"/>
<dbReference type="EMBL" id="CP009920">
    <property type="protein sequence ID" value="AJI23256.1"/>
    <property type="molecule type" value="Genomic_DNA"/>
</dbReference>
<dbReference type="Proteomes" id="UP000031829">
    <property type="component" value="Chromosome"/>
</dbReference>
<organism evidence="2 3">
    <name type="scientific">Priestia megaterium (strain ATCC 14581 / DSM 32 / CCUG 1817 / JCM 2506 / NBRC 15308 / NCIMB 9376 / NCTC 10342 / NRRL B-14308 / VKM B-512 / Ford 19)</name>
    <name type="common">Bacillus megaterium</name>
    <dbReference type="NCBI Taxonomy" id="1348623"/>
    <lineage>
        <taxon>Bacteria</taxon>
        <taxon>Bacillati</taxon>
        <taxon>Bacillota</taxon>
        <taxon>Bacilli</taxon>
        <taxon>Bacillales</taxon>
        <taxon>Bacillaceae</taxon>
        <taxon>Priestia</taxon>
    </lineage>
</organism>
<feature type="domain" description="Knr4/Smi1-like" evidence="1">
    <location>
        <begin position="16"/>
        <end position="130"/>
    </location>
</feature>
<dbReference type="HOGENOM" id="CLU_140337_0_0_9"/>
<gene>
    <name evidence="2" type="ORF">BG04_5211</name>
</gene>
<dbReference type="SUPFAM" id="SSF160631">
    <property type="entry name" value="SMI1/KNR4-like"/>
    <property type="match status" value="1"/>
</dbReference>
<accession>A0A0B6AIA1</accession>